<sequence>MVPLCSAACEDCDYFATMLIFVRGLAGTVIRLNVRSSESVENVKTRISQLKGIPVSQQHLIFDGVELSNTTLLASAQISHGALLRLVLGVQSGPLNRDTLGNAHSNRRFSSATRQTICPLTVSVAPMYRNAATTMVLPVLCTPNRGLNTEPHNHHHHHHHHLYKYHPYHPQLQYLAGSLTAFSSDQLPAYPTKAEWDDPVSYEATEFAMDEETIGSGDDTVSELAEYLEYAIDEEELKLEQSDKLPAGSSPLEDDSRECVDQVKEGRHNLDVPSNCSTSSSCSIASSYHSSLVPSSASSLMSSEYQLFPVFSIPSQMQWIISPTNLTLSHPHQSANQEELLDNPSRSSSSSSSSSPSRPVVHYAPVPVAYGIPLPLATPMSRCNPFSVSLETSPLDASNLLSTVNRNQPTLNSPEHSLTFAVPTHVAPVQLASFLPCSDASSIVSATTATKDHNKATCNSITNATKHMPGLIIPSFTLLPVGHFGAAGTTSATSASIPADVVYCPRMMKMQQCKSTATTTSSTVAAPNCPPELSAISTQLSVPRNAHSNRSHIPRTKEQSVSTIESSILTSAVPVTEQTHCFSCQKRTRPAQGFSCRCQKWFCQKHYHPEDHNCAFDFKKMRLIPSCSSVIPCPSNTTGVGQPGSDTHQY</sequence>
<evidence type="ECO:0000256" key="3">
    <source>
        <dbReference type="ARBA" id="ARBA00022833"/>
    </source>
</evidence>
<dbReference type="PANTHER" id="PTHR46728:SF1">
    <property type="entry name" value="AN1-TYPE ZINC FINGER PROTEIN 4"/>
    <property type="match status" value="1"/>
</dbReference>
<reference evidence="8" key="1">
    <citation type="submission" date="2019-03" db="EMBL/GenBank/DDBJ databases">
        <title>Improved annotation for the trematode Fasciola hepatica.</title>
        <authorList>
            <person name="Choi Y.-J."/>
            <person name="Martin J."/>
            <person name="Mitreva M."/>
        </authorList>
    </citation>
    <scope>NUCLEOTIDE SEQUENCE [LARGE SCALE GENOMIC DNA]</scope>
</reference>
<evidence type="ECO:0000313" key="9">
    <source>
        <dbReference type="Proteomes" id="UP000230066"/>
    </source>
</evidence>
<evidence type="ECO:0000259" key="6">
    <source>
        <dbReference type="PROSITE" id="PS50053"/>
    </source>
</evidence>
<feature type="domain" description="AN1-type" evidence="7">
    <location>
        <begin position="575"/>
        <end position="622"/>
    </location>
</feature>
<dbReference type="SMART" id="SM00213">
    <property type="entry name" value="UBQ"/>
    <property type="match status" value="1"/>
</dbReference>
<keyword evidence="9" id="KW-1185">Reference proteome</keyword>
<evidence type="ECO:0000256" key="2">
    <source>
        <dbReference type="ARBA" id="ARBA00022771"/>
    </source>
</evidence>
<evidence type="ECO:0000313" key="8">
    <source>
        <dbReference type="EMBL" id="THD27342.1"/>
    </source>
</evidence>
<proteinExistence type="predicted"/>
<evidence type="ECO:0000259" key="7">
    <source>
        <dbReference type="PROSITE" id="PS51039"/>
    </source>
</evidence>
<evidence type="ECO:0000256" key="5">
    <source>
        <dbReference type="SAM" id="MobiDB-lite"/>
    </source>
</evidence>
<keyword evidence="3" id="KW-0862">Zinc</keyword>
<evidence type="ECO:0000256" key="4">
    <source>
        <dbReference type="PROSITE-ProRule" id="PRU00449"/>
    </source>
</evidence>
<dbReference type="InterPro" id="IPR053061">
    <property type="entry name" value="AN1-type_zinc_finger"/>
</dbReference>
<organism evidence="8 9">
    <name type="scientific">Fasciola hepatica</name>
    <name type="common">Liver fluke</name>
    <dbReference type="NCBI Taxonomy" id="6192"/>
    <lineage>
        <taxon>Eukaryota</taxon>
        <taxon>Metazoa</taxon>
        <taxon>Spiralia</taxon>
        <taxon>Lophotrochozoa</taxon>
        <taxon>Platyhelminthes</taxon>
        <taxon>Trematoda</taxon>
        <taxon>Digenea</taxon>
        <taxon>Plagiorchiida</taxon>
        <taxon>Echinostomata</taxon>
        <taxon>Echinostomatoidea</taxon>
        <taxon>Fasciolidae</taxon>
        <taxon>Fasciola</taxon>
    </lineage>
</organism>
<dbReference type="Proteomes" id="UP000230066">
    <property type="component" value="Unassembled WGS sequence"/>
</dbReference>
<dbReference type="AlphaFoldDB" id="A0A4E0S292"/>
<dbReference type="InterPro" id="IPR000058">
    <property type="entry name" value="Znf_AN1"/>
</dbReference>
<dbReference type="GO" id="GO:0008270">
    <property type="term" value="F:zinc ion binding"/>
    <property type="evidence" value="ECO:0007669"/>
    <property type="project" value="UniProtKB-KW"/>
</dbReference>
<feature type="region of interest" description="Disordered" evidence="5">
    <location>
        <begin position="541"/>
        <end position="561"/>
    </location>
</feature>
<keyword evidence="2 4" id="KW-0863">Zinc-finger</keyword>
<dbReference type="SUPFAM" id="SSF118310">
    <property type="entry name" value="AN1-like Zinc finger"/>
    <property type="match status" value="1"/>
</dbReference>
<dbReference type="Gene3D" id="4.10.1110.10">
    <property type="entry name" value="AN1-like Zinc finger"/>
    <property type="match status" value="1"/>
</dbReference>
<evidence type="ECO:0000256" key="1">
    <source>
        <dbReference type="ARBA" id="ARBA00022723"/>
    </source>
</evidence>
<dbReference type="EMBL" id="JXXN02000452">
    <property type="protein sequence ID" value="THD27342.1"/>
    <property type="molecule type" value="Genomic_DNA"/>
</dbReference>
<dbReference type="InterPro" id="IPR000626">
    <property type="entry name" value="Ubiquitin-like_dom"/>
</dbReference>
<name>A0A4E0S292_FASHE</name>
<gene>
    <name evidence="8" type="ORF">D915_001759</name>
</gene>
<keyword evidence="1" id="KW-0479">Metal-binding</keyword>
<dbReference type="InterPro" id="IPR029071">
    <property type="entry name" value="Ubiquitin-like_domsf"/>
</dbReference>
<dbReference type="InterPro" id="IPR035896">
    <property type="entry name" value="AN1-like_Znf"/>
</dbReference>
<dbReference type="SMART" id="SM00154">
    <property type="entry name" value="ZnF_AN1"/>
    <property type="match status" value="1"/>
</dbReference>
<dbReference type="Pfam" id="PF00240">
    <property type="entry name" value="ubiquitin"/>
    <property type="match status" value="1"/>
</dbReference>
<feature type="compositionally biased region" description="Low complexity" evidence="5">
    <location>
        <begin position="344"/>
        <end position="359"/>
    </location>
</feature>
<protein>
    <submittedName>
        <fullName evidence="8">Ubiquitin 1</fullName>
    </submittedName>
</protein>
<dbReference type="Gene3D" id="3.10.20.90">
    <property type="entry name" value="Phosphatidylinositol 3-kinase Catalytic Subunit, Chain A, domain 1"/>
    <property type="match status" value="1"/>
</dbReference>
<dbReference type="PROSITE" id="PS51039">
    <property type="entry name" value="ZF_AN1"/>
    <property type="match status" value="1"/>
</dbReference>
<dbReference type="PROSITE" id="PS50053">
    <property type="entry name" value="UBIQUITIN_2"/>
    <property type="match status" value="1"/>
</dbReference>
<feature type="region of interest" description="Disordered" evidence="5">
    <location>
        <begin position="330"/>
        <end position="359"/>
    </location>
</feature>
<accession>A0A4E0S292</accession>
<feature type="domain" description="Ubiquitin-like" evidence="6">
    <location>
        <begin position="18"/>
        <end position="93"/>
    </location>
</feature>
<dbReference type="PRINTS" id="PR00348">
    <property type="entry name" value="UBIQUITIN"/>
</dbReference>
<dbReference type="PANTHER" id="PTHR46728">
    <property type="entry name" value="AN1-TYPE ZINC FINGER PROTEIN 4"/>
    <property type="match status" value="1"/>
</dbReference>
<dbReference type="SUPFAM" id="SSF54236">
    <property type="entry name" value="Ubiquitin-like"/>
    <property type="match status" value="1"/>
</dbReference>
<dbReference type="InterPro" id="IPR019956">
    <property type="entry name" value="Ubiquitin_dom"/>
</dbReference>
<comment type="caution">
    <text evidence="8">The sequence shown here is derived from an EMBL/GenBank/DDBJ whole genome shotgun (WGS) entry which is preliminary data.</text>
</comment>